<dbReference type="EMBL" id="MT144014">
    <property type="protein sequence ID" value="QJA46538.1"/>
    <property type="molecule type" value="Genomic_DNA"/>
</dbReference>
<protein>
    <submittedName>
        <fullName evidence="1">Putative methyltransferase</fullName>
    </submittedName>
</protein>
<dbReference type="SUPFAM" id="SSF53335">
    <property type="entry name" value="S-adenosyl-L-methionine-dependent methyltransferases"/>
    <property type="match status" value="1"/>
</dbReference>
<proteinExistence type="predicted"/>
<reference evidence="1" key="1">
    <citation type="submission" date="2020-03" db="EMBL/GenBank/DDBJ databases">
        <title>The deep terrestrial virosphere.</title>
        <authorList>
            <person name="Holmfeldt K."/>
            <person name="Nilsson E."/>
            <person name="Simone D."/>
            <person name="Lopez-Fernandez M."/>
            <person name="Wu X."/>
            <person name="de Brujin I."/>
            <person name="Lundin D."/>
            <person name="Andersson A."/>
            <person name="Bertilsson S."/>
            <person name="Dopson M."/>
        </authorList>
    </citation>
    <scope>NUCLEOTIDE SEQUENCE</scope>
    <source>
        <strain evidence="1">TM448A00447</strain>
    </source>
</reference>
<accession>A0A6H1ZG81</accession>
<dbReference type="InterPro" id="IPR029063">
    <property type="entry name" value="SAM-dependent_MTases_sf"/>
</dbReference>
<keyword evidence="1" id="KW-0808">Transferase</keyword>
<keyword evidence="1" id="KW-0489">Methyltransferase</keyword>
<dbReference type="GO" id="GO:0032259">
    <property type="term" value="P:methylation"/>
    <property type="evidence" value="ECO:0007669"/>
    <property type="project" value="UniProtKB-KW"/>
</dbReference>
<dbReference type="Pfam" id="PF13489">
    <property type="entry name" value="Methyltransf_23"/>
    <property type="match status" value="1"/>
</dbReference>
<dbReference type="GO" id="GO:0008168">
    <property type="term" value="F:methyltransferase activity"/>
    <property type="evidence" value="ECO:0007669"/>
    <property type="project" value="UniProtKB-KW"/>
</dbReference>
<dbReference type="AlphaFoldDB" id="A0A6H1ZG81"/>
<name>A0A6H1ZG81_9ZZZZ</name>
<evidence type="ECO:0000313" key="1">
    <source>
        <dbReference type="EMBL" id="QJA46538.1"/>
    </source>
</evidence>
<dbReference type="Gene3D" id="3.40.50.150">
    <property type="entry name" value="Vaccinia Virus protein VP39"/>
    <property type="match status" value="1"/>
</dbReference>
<gene>
    <name evidence="1" type="ORF">TM448A00447_0015</name>
</gene>
<sequence>MESIADAPRTAMLKCPLCGNDMYAVVAHADRYGFPGRWNYCLGCSFVWLADLPAEDAYAKFYNGEYRELTARFGRKGDIEENQRRYGRDLAKTIVPHSMGRARILDVGGGSGIVASEVMKTAMSRGASAPTVHIIEPNVEDAKRAAMLGFSVVPKPTLDTYDMILVCRTIDHVTDPAALLRSLAAVCHPQTILYVDHVDFESVIEKSLEGGLHVDHPSNFLVETFLGFVAARGFEVKYMYFPRESSCIGYVLAYTGARPLRPVRRTSVLRRIVHP</sequence>
<organism evidence="1">
    <name type="scientific">viral metagenome</name>
    <dbReference type="NCBI Taxonomy" id="1070528"/>
    <lineage>
        <taxon>unclassified sequences</taxon>
        <taxon>metagenomes</taxon>
        <taxon>organismal metagenomes</taxon>
    </lineage>
</organism>